<evidence type="ECO:0000313" key="2">
    <source>
        <dbReference type="Proteomes" id="UP000321922"/>
    </source>
</evidence>
<dbReference type="InterPro" id="IPR038396">
    <property type="entry name" value="SpoIIAA-like_sf"/>
</dbReference>
<dbReference type="Proteomes" id="UP000321922">
    <property type="component" value="Unassembled WGS sequence"/>
</dbReference>
<organism evidence="1 2">
    <name type="scientific">Vibrio sagamiensis NBRC 104589</name>
    <dbReference type="NCBI Taxonomy" id="1219064"/>
    <lineage>
        <taxon>Bacteria</taxon>
        <taxon>Pseudomonadati</taxon>
        <taxon>Pseudomonadota</taxon>
        <taxon>Gammaproteobacteria</taxon>
        <taxon>Vibrionales</taxon>
        <taxon>Vibrionaceae</taxon>
        <taxon>Vibrio</taxon>
    </lineage>
</organism>
<sequence length="129" mass="14792">MKSHGITFGIERIDSQIVLVFKAKGKLTHQDYEIISPILEASLKGIHSNNIRMLADITELEGWEPRAAWDDFRLGMKTDFKVHRLAIYGHKHWQELAATVSGWFISGDAQSFHDYHAAMEWLAIRSNLD</sequence>
<name>A0A511QCY1_9VIBR</name>
<dbReference type="InterPro" id="IPR021866">
    <property type="entry name" value="SpoIIAA-like"/>
</dbReference>
<reference evidence="1 2" key="1">
    <citation type="submission" date="2019-07" db="EMBL/GenBank/DDBJ databases">
        <title>Whole genome shotgun sequence of Vibrio sagamiensis NBRC 104589.</title>
        <authorList>
            <person name="Hosoyama A."/>
            <person name="Uohara A."/>
            <person name="Ohji S."/>
            <person name="Ichikawa N."/>
        </authorList>
    </citation>
    <scope>NUCLEOTIDE SEQUENCE [LARGE SCALE GENOMIC DNA]</scope>
    <source>
        <strain evidence="1 2">NBRC 104589</strain>
    </source>
</reference>
<gene>
    <name evidence="1" type="ORF">VSA01S_12700</name>
</gene>
<comment type="caution">
    <text evidence="1">The sequence shown here is derived from an EMBL/GenBank/DDBJ whole genome shotgun (WGS) entry which is preliminary data.</text>
</comment>
<accession>A0A511QCY1</accession>
<dbReference type="Pfam" id="PF11964">
    <property type="entry name" value="SpoIIAA-like"/>
    <property type="match status" value="1"/>
</dbReference>
<evidence type="ECO:0000313" key="1">
    <source>
        <dbReference type="EMBL" id="GEM75158.1"/>
    </source>
</evidence>
<dbReference type="SUPFAM" id="SSF52091">
    <property type="entry name" value="SpoIIaa-like"/>
    <property type="match status" value="1"/>
</dbReference>
<protein>
    <submittedName>
        <fullName evidence="1">STAS/SEC14 domain-containing protein</fullName>
    </submittedName>
</protein>
<dbReference type="AlphaFoldDB" id="A0A511QCY1"/>
<keyword evidence="2" id="KW-1185">Reference proteome</keyword>
<dbReference type="InterPro" id="IPR036513">
    <property type="entry name" value="STAS_dom_sf"/>
</dbReference>
<dbReference type="EMBL" id="BJXJ01000010">
    <property type="protein sequence ID" value="GEM75158.1"/>
    <property type="molecule type" value="Genomic_DNA"/>
</dbReference>
<dbReference type="Gene3D" id="3.40.50.10600">
    <property type="entry name" value="SpoIIaa-like domains"/>
    <property type="match status" value="1"/>
</dbReference>
<proteinExistence type="predicted"/>